<evidence type="ECO:0000313" key="4">
    <source>
        <dbReference type="Proteomes" id="UP000535543"/>
    </source>
</evidence>
<evidence type="ECO:0008006" key="5">
    <source>
        <dbReference type="Google" id="ProtNLM"/>
    </source>
</evidence>
<name>A0A848KQA3_9NOCA</name>
<keyword evidence="2" id="KW-1133">Transmembrane helix</keyword>
<sequence>MTAPTQPLHAVTADVNRTESWQWHRVLAVVQQCTARRFVAGVFEHRRGAHRVLTTDAFLAAYLTHSFLVKDNLHQTQITNTIRGWTPSQRIAVGLAPDAVITYKMVTDGLARLGRACESATYPDWDAARFAQSLLDASLQGHSPTGAVALDSTDIETWGRIRYRKPLVDADPDTPARPDHSDLPHIPDAPKGHDGRYIYTRDPDARMGWRSASQGEQNHFCGYDAHVITDVPASPKSAERPVPHVARTLCLAPAGRHKGVCGITALDALPPLPPPQELIADRAYNFTRPTTFTIPAWQRGFTTIYDLHPNQRGRRPGPVAGTQWIDGTLYTTCLPEGLVDLAPLTRDMTTEQRAEIERLHQLRGAYAFTPHGSRDPDGRRRYRGPAVTHPSIRSPKAPRSMREDFRKPTVYCTGDTACGCAITVTLYDTDEPNLRMPMQHGTREWEDSYYRREGIESLFGDLKGNRLDVHRGAIRGFGLTRYTLLLGFALATMNMAILRDWHAKRHRLDPWGEFLGEPPPAARRDRHPATGRRPASSTRRSTQRPDR</sequence>
<feature type="region of interest" description="Disordered" evidence="1">
    <location>
        <begin position="367"/>
        <end position="400"/>
    </location>
</feature>
<feature type="region of interest" description="Disordered" evidence="1">
    <location>
        <begin position="512"/>
        <end position="547"/>
    </location>
</feature>
<organism evidence="3 4">
    <name type="scientific">Antrihabitans stalactiti</name>
    <dbReference type="NCBI Taxonomy" id="2584121"/>
    <lineage>
        <taxon>Bacteria</taxon>
        <taxon>Bacillati</taxon>
        <taxon>Actinomycetota</taxon>
        <taxon>Actinomycetes</taxon>
        <taxon>Mycobacteriales</taxon>
        <taxon>Nocardiaceae</taxon>
        <taxon>Antrihabitans</taxon>
    </lineage>
</organism>
<keyword evidence="2" id="KW-0472">Membrane</keyword>
<evidence type="ECO:0000256" key="1">
    <source>
        <dbReference type="SAM" id="MobiDB-lite"/>
    </source>
</evidence>
<proteinExistence type="predicted"/>
<reference evidence="3 4" key="1">
    <citation type="submission" date="2019-05" db="EMBL/GenBank/DDBJ databases">
        <authorList>
            <person name="Lee S.D."/>
        </authorList>
    </citation>
    <scope>NUCLEOTIDE SEQUENCE [LARGE SCALE GENOMIC DNA]</scope>
    <source>
        <strain evidence="3 4">YC2-7</strain>
    </source>
</reference>
<gene>
    <name evidence="3" type="ORF">FGL95_29185</name>
</gene>
<dbReference type="RefSeq" id="WP_169594061.1">
    <property type="nucleotide sequence ID" value="NZ_VCQU01000014.1"/>
</dbReference>
<feature type="compositionally biased region" description="Basic and acidic residues" evidence="1">
    <location>
        <begin position="174"/>
        <end position="195"/>
    </location>
</feature>
<accession>A0A848KQA3</accession>
<keyword evidence="2" id="KW-0812">Transmembrane</keyword>
<dbReference type="AlphaFoldDB" id="A0A848KQA3"/>
<evidence type="ECO:0000313" key="3">
    <source>
        <dbReference type="EMBL" id="NMN99104.1"/>
    </source>
</evidence>
<comment type="caution">
    <text evidence="3">The sequence shown here is derived from an EMBL/GenBank/DDBJ whole genome shotgun (WGS) entry which is preliminary data.</text>
</comment>
<feature type="transmembrane region" description="Helical" evidence="2">
    <location>
        <begin position="479"/>
        <end position="498"/>
    </location>
</feature>
<protein>
    <recommendedName>
        <fullName evidence="5">Transposase DDE domain-containing protein</fullName>
    </recommendedName>
</protein>
<dbReference type="Proteomes" id="UP000535543">
    <property type="component" value="Unassembled WGS sequence"/>
</dbReference>
<reference evidence="3 4" key="2">
    <citation type="submission" date="2020-06" db="EMBL/GenBank/DDBJ databases">
        <title>Antribacter stalactiti gen. nov., sp. nov., a new member of the family Nacardiaceae isolated from a cave.</title>
        <authorList>
            <person name="Kim I.S."/>
        </authorList>
    </citation>
    <scope>NUCLEOTIDE SEQUENCE [LARGE SCALE GENOMIC DNA]</scope>
    <source>
        <strain evidence="3 4">YC2-7</strain>
    </source>
</reference>
<keyword evidence="4" id="KW-1185">Reference proteome</keyword>
<dbReference type="EMBL" id="VCQU01000014">
    <property type="protein sequence ID" value="NMN99104.1"/>
    <property type="molecule type" value="Genomic_DNA"/>
</dbReference>
<feature type="region of interest" description="Disordered" evidence="1">
    <location>
        <begin position="169"/>
        <end position="195"/>
    </location>
</feature>
<evidence type="ECO:0000256" key="2">
    <source>
        <dbReference type="SAM" id="Phobius"/>
    </source>
</evidence>